<reference evidence="1" key="2">
    <citation type="journal article" date="2015" name="Data Brief">
        <title>Shoot transcriptome of the giant reed, Arundo donax.</title>
        <authorList>
            <person name="Barrero R.A."/>
            <person name="Guerrero F.D."/>
            <person name="Moolhuijzen P."/>
            <person name="Goolsby J.A."/>
            <person name="Tidwell J."/>
            <person name="Bellgard S.E."/>
            <person name="Bellgard M.I."/>
        </authorList>
    </citation>
    <scope>NUCLEOTIDE SEQUENCE</scope>
    <source>
        <tissue evidence="1">Shoot tissue taken approximately 20 cm above the soil surface</tissue>
    </source>
</reference>
<reference evidence="1" key="1">
    <citation type="submission" date="2014-09" db="EMBL/GenBank/DDBJ databases">
        <authorList>
            <person name="Magalhaes I.L.F."/>
            <person name="Oliveira U."/>
            <person name="Santos F.R."/>
            <person name="Vidigal T.H.D.A."/>
            <person name="Brescovit A.D."/>
            <person name="Santos A.J."/>
        </authorList>
    </citation>
    <scope>NUCLEOTIDE SEQUENCE</scope>
    <source>
        <tissue evidence="1">Shoot tissue taken approximately 20 cm above the soil surface</tissue>
    </source>
</reference>
<name>A0A0A9EGF0_ARUDO</name>
<evidence type="ECO:0000313" key="1">
    <source>
        <dbReference type="EMBL" id="JAD95087.1"/>
    </source>
</evidence>
<organism evidence="1">
    <name type="scientific">Arundo donax</name>
    <name type="common">Giant reed</name>
    <name type="synonym">Donax arundinaceus</name>
    <dbReference type="NCBI Taxonomy" id="35708"/>
    <lineage>
        <taxon>Eukaryota</taxon>
        <taxon>Viridiplantae</taxon>
        <taxon>Streptophyta</taxon>
        <taxon>Embryophyta</taxon>
        <taxon>Tracheophyta</taxon>
        <taxon>Spermatophyta</taxon>
        <taxon>Magnoliopsida</taxon>
        <taxon>Liliopsida</taxon>
        <taxon>Poales</taxon>
        <taxon>Poaceae</taxon>
        <taxon>PACMAD clade</taxon>
        <taxon>Arundinoideae</taxon>
        <taxon>Arundineae</taxon>
        <taxon>Arundo</taxon>
    </lineage>
</organism>
<sequence>MTKQTRLEELVHVANNGQTSRGKELHKRIFSSFLSSFCSTMIKSNK</sequence>
<protein>
    <submittedName>
        <fullName evidence="1">Uncharacterized protein</fullName>
    </submittedName>
</protein>
<dbReference type="AlphaFoldDB" id="A0A0A9EGF0"/>
<proteinExistence type="predicted"/>
<dbReference type="EMBL" id="GBRH01202808">
    <property type="protein sequence ID" value="JAD95087.1"/>
    <property type="molecule type" value="Transcribed_RNA"/>
</dbReference>
<accession>A0A0A9EGF0</accession>